<keyword evidence="1" id="KW-0812">Transmembrane</keyword>
<dbReference type="EMBL" id="CP028811">
    <property type="protein sequence ID" value="AWA28808.1"/>
    <property type="molecule type" value="Genomic_DNA"/>
</dbReference>
<name>A0A2S0RC60_9FLAO</name>
<evidence type="ECO:0000256" key="1">
    <source>
        <dbReference type="SAM" id="Phobius"/>
    </source>
</evidence>
<evidence type="ECO:0000313" key="3">
    <source>
        <dbReference type="Proteomes" id="UP000244193"/>
    </source>
</evidence>
<evidence type="ECO:0000313" key="2">
    <source>
        <dbReference type="EMBL" id="AWA28808.1"/>
    </source>
</evidence>
<dbReference type="OrthoDB" id="9984410at2"/>
<dbReference type="KEGG" id="fmg:HYN48_01165"/>
<sequence>MEITKTQQPLRKISRIGMWTAIFAHLLLQIMKVKIPIDEFFPEHFRNVIGFNLRYLRNDLPAAGRQD</sequence>
<proteinExistence type="predicted"/>
<feature type="transmembrane region" description="Helical" evidence="1">
    <location>
        <begin position="12"/>
        <end position="31"/>
    </location>
</feature>
<protein>
    <submittedName>
        <fullName evidence="2">Uncharacterized protein</fullName>
    </submittedName>
</protein>
<dbReference type="AlphaFoldDB" id="A0A2S0RC60"/>
<accession>A0A2S0RC60</accession>
<keyword evidence="1" id="KW-1133">Transmembrane helix</keyword>
<keyword evidence="3" id="KW-1185">Reference proteome</keyword>
<keyword evidence="1" id="KW-0472">Membrane</keyword>
<organism evidence="2 3">
    <name type="scientific">Flavobacterium magnum</name>
    <dbReference type="NCBI Taxonomy" id="2162713"/>
    <lineage>
        <taxon>Bacteria</taxon>
        <taxon>Pseudomonadati</taxon>
        <taxon>Bacteroidota</taxon>
        <taxon>Flavobacteriia</taxon>
        <taxon>Flavobacteriales</taxon>
        <taxon>Flavobacteriaceae</taxon>
        <taxon>Flavobacterium</taxon>
    </lineage>
</organism>
<dbReference type="RefSeq" id="WP_108369395.1">
    <property type="nucleotide sequence ID" value="NZ_CP028811.1"/>
</dbReference>
<reference evidence="2 3" key="1">
    <citation type="submission" date="2018-04" db="EMBL/GenBank/DDBJ databases">
        <title>Genome sequencing of Flavobacterium sp. HYN0048.</title>
        <authorList>
            <person name="Yi H."/>
            <person name="Baek C."/>
        </authorList>
    </citation>
    <scope>NUCLEOTIDE SEQUENCE [LARGE SCALE GENOMIC DNA]</scope>
    <source>
        <strain evidence="2 3">HYN0048</strain>
    </source>
</reference>
<gene>
    <name evidence="2" type="ORF">HYN48_01165</name>
</gene>
<dbReference type="Proteomes" id="UP000244193">
    <property type="component" value="Chromosome"/>
</dbReference>